<evidence type="ECO:0000313" key="4">
    <source>
        <dbReference type="EMBL" id="MBB6351116.1"/>
    </source>
</evidence>
<dbReference type="PANTHER" id="PTHR43685">
    <property type="entry name" value="GLYCOSYLTRANSFERASE"/>
    <property type="match status" value="1"/>
</dbReference>
<gene>
    <name evidence="4" type="ORF">FHU36_007688</name>
</gene>
<dbReference type="GO" id="GO:0016740">
    <property type="term" value="F:transferase activity"/>
    <property type="evidence" value="ECO:0007669"/>
    <property type="project" value="UniProtKB-KW"/>
</dbReference>
<proteinExistence type="predicted"/>
<keyword evidence="1" id="KW-0175">Coiled coil</keyword>
<dbReference type="InterPro" id="IPR029044">
    <property type="entry name" value="Nucleotide-diphossugar_trans"/>
</dbReference>
<feature type="coiled-coil region" evidence="1">
    <location>
        <begin position="482"/>
        <end position="544"/>
    </location>
</feature>
<name>A0A7X0CC99_9ACTN</name>
<evidence type="ECO:0000256" key="1">
    <source>
        <dbReference type="SAM" id="Coils"/>
    </source>
</evidence>
<keyword evidence="5" id="KW-1185">Reference proteome</keyword>
<dbReference type="Gene3D" id="3.90.550.10">
    <property type="entry name" value="Spore Coat Polysaccharide Biosynthesis Protein SpsA, Chain A"/>
    <property type="match status" value="1"/>
</dbReference>
<dbReference type="RefSeq" id="WP_185088801.1">
    <property type="nucleotide sequence ID" value="NZ_JACHJB010000003.1"/>
</dbReference>
<accession>A0A7X0CC99</accession>
<dbReference type="Proteomes" id="UP000583800">
    <property type="component" value="Unassembled WGS sequence"/>
</dbReference>
<comment type="caution">
    <text evidence="4">The sequence shown here is derived from an EMBL/GenBank/DDBJ whole genome shotgun (WGS) entry which is preliminary data.</text>
</comment>
<keyword evidence="4" id="KW-0808">Transferase</keyword>
<evidence type="ECO:0000259" key="3">
    <source>
        <dbReference type="Pfam" id="PF00535"/>
    </source>
</evidence>
<dbReference type="PANTHER" id="PTHR43685:SF3">
    <property type="entry name" value="SLR2126 PROTEIN"/>
    <property type="match status" value="1"/>
</dbReference>
<sequence>MTRIPRIRRQDFGVLTPPPLGGWSPTLTVTVVIPAHDRQQTLDLTLAALSAQSYPAELMDVVVVDDGSAVPLRLPELVPDGTKLISSPPGGWGRAWALQAGLEAATGEVVLVLDADMVPHRRHVEAQLRWHHLAPYVVTLGWIDFTVADRLPSPERVRAAVRDGEEDGLFPLSPHRHDWAEKIIQDHDGLRTAPSSLATRIHVGATAAYPAALLRSIGGLDTSLVLAEDTELGYRLTQAGVVFVPDPQARAWHLGLPTAMRDMAALKRYNDPYVADRVPYRRYLRTDAGRQWLVPYVDAVVPAGAYEDVRATVDGLLAGSLPDVRVTVEGPWASLGAGRRSPLRDPDLDLRLVHATFEHDARVRLADPAAPPPAGPERVVAPFRLTVPPGWMPRADTVERLVGRLEEDDGGVLCLALDETEGGVLVARLERASALSRAALVAEPGEPLDDVVDELFGVEWLDGAEWGFTRRPAGYPPRRRPVPEAERLAAQREKEIARLRERAAALRAELAEVRRQAGKSERDAARWREKAEAWRREAVRLARTQNRTVITRAVRRMRDLASRTASPPAPRGASRPGRRQEDGPGTS</sequence>
<evidence type="ECO:0000313" key="5">
    <source>
        <dbReference type="Proteomes" id="UP000583800"/>
    </source>
</evidence>
<protein>
    <submittedName>
        <fullName evidence="4">GT2 family glycosyltransferase</fullName>
    </submittedName>
</protein>
<dbReference type="Pfam" id="PF00535">
    <property type="entry name" value="Glycos_transf_2"/>
    <property type="match status" value="1"/>
</dbReference>
<dbReference type="EMBL" id="JACHJB010000003">
    <property type="protein sequence ID" value="MBB6351116.1"/>
    <property type="molecule type" value="Genomic_DNA"/>
</dbReference>
<feature type="domain" description="Glycosyltransferase 2-like" evidence="3">
    <location>
        <begin position="30"/>
        <end position="150"/>
    </location>
</feature>
<feature type="compositionally biased region" description="Basic and acidic residues" evidence="2">
    <location>
        <begin position="578"/>
        <end position="587"/>
    </location>
</feature>
<organism evidence="4 5">
    <name type="scientific">Nonomuraea muscovyensis</name>
    <dbReference type="NCBI Taxonomy" id="1124761"/>
    <lineage>
        <taxon>Bacteria</taxon>
        <taxon>Bacillati</taxon>
        <taxon>Actinomycetota</taxon>
        <taxon>Actinomycetes</taxon>
        <taxon>Streptosporangiales</taxon>
        <taxon>Streptosporangiaceae</taxon>
        <taxon>Nonomuraea</taxon>
    </lineage>
</organism>
<feature type="compositionally biased region" description="Low complexity" evidence="2">
    <location>
        <begin position="562"/>
        <end position="575"/>
    </location>
</feature>
<dbReference type="AlphaFoldDB" id="A0A7X0CC99"/>
<dbReference type="SUPFAM" id="SSF53448">
    <property type="entry name" value="Nucleotide-diphospho-sugar transferases"/>
    <property type="match status" value="1"/>
</dbReference>
<evidence type="ECO:0000256" key="2">
    <source>
        <dbReference type="SAM" id="MobiDB-lite"/>
    </source>
</evidence>
<reference evidence="4 5" key="1">
    <citation type="submission" date="2020-08" db="EMBL/GenBank/DDBJ databases">
        <title>Sequencing the genomes of 1000 actinobacteria strains.</title>
        <authorList>
            <person name="Klenk H.-P."/>
        </authorList>
    </citation>
    <scope>NUCLEOTIDE SEQUENCE [LARGE SCALE GENOMIC DNA]</scope>
    <source>
        <strain evidence="4 5">DSM 45913</strain>
    </source>
</reference>
<dbReference type="CDD" id="cd00761">
    <property type="entry name" value="Glyco_tranf_GTA_type"/>
    <property type="match status" value="1"/>
</dbReference>
<feature type="region of interest" description="Disordered" evidence="2">
    <location>
        <begin position="555"/>
        <end position="587"/>
    </location>
</feature>
<dbReference type="InterPro" id="IPR050834">
    <property type="entry name" value="Glycosyltransf_2"/>
</dbReference>
<dbReference type="InterPro" id="IPR001173">
    <property type="entry name" value="Glyco_trans_2-like"/>
</dbReference>